<evidence type="ECO:0000256" key="7">
    <source>
        <dbReference type="ARBA" id="ARBA00022741"/>
    </source>
</evidence>
<evidence type="ECO:0000256" key="11">
    <source>
        <dbReference type="ARBA" id="ARBA00047905"/>
    </source>
</evidence>
<evidence type="ECO:0000256" key="8">
    <source>
        <dbReference type="ARBA" id="ARBA00022821"/>
    </source>
</evidence>
<dbReference type="InterPro" id="IPR001312">
    <property type="entry name" value="Hexokinase"/>
</dbReference>
<evidence type="ECO:0000256" key="9">
    <source>
        <dbReference type="ARBA" id="ARBA00022840"/>
    </source>
</evidence>
<dbReference type="Gene3D" id="1.10.10.10">
    <property type="entry name" value="Winged helix-like DNA-binding domain superfamily/Winged helix DNA-binding domain"/>
    <property type="match status" value="1"/>
</dbReference>
<dbReference type="Gene3D" id="1.20.5.4130">
    <property type="match status" value="1"/>
</dbReference>
<reference evidence="17 18" key="1">
    <citation type="journal article" date="2016" name="DNA Res.">
        <title>The draft genome of MD-2 pineapple using hybrid error correction of long reads.</title>
        <authorList>
            <person name="Redwan R.M."/>
            <person name="Saidin A."/>
            <person name="Kumar S.V."/>
        </authorList>
    </citation>
    <scope>NUCLEOTIDE SEQUENCE [LARGE SCALE GENOMIC DNA]</scope>
    <source>
        <strain evidence="18">cv. MD2</strain>
        <tissue evidence="17">Leaf</tissue>
    </source>
</reference>
<evidence type="ECO:0000256" key="3">
    <source>
        <dbReference type="ARBA" id="ARBA00008894"/>
    </source>
</evidence>
<dbReference type="GO" id="GO:0006952">
    <property type="term" value="P:defense response"/>
    <property type="evidence" value="ECO:0007669"/>
    <property type="project" value="UniProtKB-KW"/>
</dbReference>
<dbReference type="GO" id="GO:0051707">
    <property type="term" value="P:response to other organism"/>
    <property type="evidence" value="ECO:0007669"/>
    <property type="project" value="UniProtKB-ARBA"/>
</dbReference>
<keyword evidence="7" id="KW-0547">Nucleotide-binding</keyword>
<dbReference type="GO" id="GO:0005536">
    <property type="term" value="F:D-glucose binding"/>
    <property type="evidence" value="ECO:0007669"/>
    <property type="project" value="InterPro"/>
</dbReference>
<dbReference type="InterPro" id="IPR032675">
    <property type="entry name" value="LRR_dom_sf"/>
</dbReference>
<feature type="domain" description="Disease resistance protein winged helix" evidence="15">
    <location>
        <begin position="641"/>
        <end position="712"/>
    </location>
</feature>
<evidence type="ECO:0000259" key="13">
    <source>
        <dbReference type="Pfam" id="PF03727"/>
    </source>
</evidence>
<evidence type="ECO:0000256" key="4">
    <source>
        <dbReference type="ARBA" id="ARBA00012324"/>
    </source>
</evidence>
<dbReference type="InterPro" id="IPR043129">
    <property type="entry name" value="ATPase_NBD"/>
</dbReference>
<proteinExistence type="inferred from homology"/>
<dbReference type="InterPro" id="IPR042197">
    <property type="entry name" value="Apaf_helical"/>
</dbReference>
<dbReference type="PANTHER" id="PTHR36766:SF40">
    <property type="entry name" value="DISEASE RESISTANCE PROTEIN RGA3"/>
    <property type="match status" value="1"/>
</dbReference>
<feature type="domain" description="Hexokinase C-terminal" evidence="13">
    <location>
        <begin position="49"/>
        <end position="189"/>
    </location>
</feature>
<dbReference type="InterPro" id="IPR041118">
    <property type="entry name" value="Rx_N"/>
</dbReference>
<dbReference type="SUPFAM" id="SSF53067">
    <property type="entry name" value="Actin-like ATPase domain"/>
    <property type="match status" value="1"/>
</dbReference>
<sequence>MGQFWSSHLPRTSYDIALDDEGPNPNDQVCIWVTLQEGASEDGARIRYFDDTPQNLNVPFSLRTPLMAAMHTDDSADLREVKTILQEYLHISDVPLKTRRLVVKVCDIITRRAARLAAAGIVSILKKIGRDGRTKGKPRRTVVAIEGPLYSSYAIFRDYLNETLVELLSEEVAQNVILKVCEDGSGLAAKELEVVRRCSSMASSLFSLLVSAVTKLTRFVEGAHFTSSLLPSSSSNPFATLQEDLKHLKRTLLRIHATLADVEEREIRDNSVKLWLHEIKAVAYDADDILDEYHYELLRRQVEGKPSPVIRKRKMGQIHDLSFPAGLSGRINEVRMRLDEIAKDRDALHLREEDGERRLNDACWKLIPTSSLVDDSRVYGRDIDKKNIIQLLLSDGQPKVDVIPIVGPGGVGKTTLAQLVYNDPMVRCHFHLYAWICTSQSFDVLKITQTIVKSITKSSCDSAELDDLHHSLKKALKNKKFLLVLDDVWNEQQSLWELLCIPFSKSMSSKIIVTTRNESTARIMHAVTPYRLGLLTEKDCWLVFKRYAFEHQPQFMSISSGELADMGYEIARRCEGLPLAAKTLGSLLRLETDEEMWREVLQSEFWVVLNEERNEILPALMLSYHRMPSHLRQCFTYTSAFPKGYLFEKPYIVKLWMAQGYIVHNGRNSSPEEVGGTYFDELLQRSMFQHSQSLDTTKDGWFCMHELIHDLAKSISGRECITAHDSRSLDVDEDTLHASLVPTDGQNIIEFQTLNEPKRLRTFLILKLKQMQVLQVEMPEFLLQNLKCLRTIDLSYTMLEVLPDSIGELKHLRYLGLRETNIRVLPESLCSLYNLQVLDLSHCMSILELPQGIGNLVSLRHLSLPVMEDSHICMPTGLGNLTNLRSLSAFYIGGNKWHCGIGELTGLVDLRELRILGLERVTESDNADLTKMKNLEKLTIFWSYGSCTASDDCSRIRVQYNCTNRRRTTINIQKLDAAYVLENLQLHTTLKELALNGYNGTRLPSWLGDPSFSKLTSIRLDLGDDKCTFLPPLGRLPSLKHLFVGGMQRMQCIGREFCGCCSASAGGFRALETLELTEMRALEEWREVHINDFPRLDELAISTCPKLYRLPDCLSSLAKLEINDYYTLHDNALILFVKIPHSVSPLLSAPSLCHGHGSEPPLSLNPPPPPLLL</sequence>
<feature type="domain" description="NB-ARC" evidence="12">
    <location>
        <begin position="385"/>
        <end position="552"/>
    </location>
</feature>
<evidence type="ECO:0000259" key="14">
    <source>
        <dbReference type="Pfam" id="PF18052"/>
    </source>
</evidence>
<keyword evidence="9" id="KW-0067">ATP-binding</keyword>
<evidence type="ECO:0000256" key="1">
    <source>
        <dbReference type="ARBA" id="ARBA00004921"/>
    </source>
</evidence>
<evidence type="ECO:0000259" key="15">
    <source>
        <dbReference type="Pfam" id="PF23559"/>
    </source>
</evidence>
<comment type="pathway">
    <text evidence="1">Carbohydrate degradation.</text>
</comment>
<dbReference type="Gene3D" id="3.40.367.20">
    <property type="match status" value="1"/>
</dbReference>
<accession>A0A199UHX5</accession>
<comment type="similarity">
    <text evidence="3">Belongs to the disease resistance NB-LRR family.</text>
</comment>
<keyword evidence="10" id="KW-0324">Glycolysis</keyword>
<protein>
    <recommendedName>
        <fullName evidence="4">hexokinase</fullName>
        <ecNumber evidence="4">2.7.1.1</ecNumber>
    </recommendedName>
</protein>
<comment type="pathway">
    <text evidence="2">Carbohydrate metabolism; hexose metabolism.</text>
</comment>
<dbReference type="Pfam" id="PF23559">
    <property type="entry name" value="WHD_DRP"/>
    <property type="match status" value="1"/>
</dbReference>
<keyword evidence="8" id="KW-0611">Plant defense</keyword>
<dbReference type="AlphaFoldDB" id="A0A199UHX5"/>
<feature type="domain" description="Disease resistance N-terminal" evidence="14">
    <location>
        <begin position="236"/>
        <end position="307"/>
    </location>
</feature>
<dbReference type="Pfam" id="PF18052">
    <property type="entry name" value="Rx_N"/>
    <property type="match status" value="1"/>
</dbReference>
<name>A0A199UHX5_ANACO</name>
<keyword evidence="5" id="KW-0433">Leucine-rich repeat</keyword>
<dbReference type="GO" id="GO:0006096">
    <property type="term" value="P:glycolytic process"/>
    <property type="evidence" value="ECO:0007669"/>
    <property type="project" value="UniProtKB-KW"/>
</dbReference>
<dbReference type="FunFam" id="3.40.50.300:FF:001091">
    <property type="entry name" value="Probable disease resistance protein At1g61300"/>
    <property type="match status" value="1"/>
</dbReference>
<evidence type="ECO:0000259" key="12">
    <source>
        <dbReference type="Pfam" id="PF00931"/>
    </source>
</evidence>
<dbReference type="GO" id="GO:0043531">
    <property type="term" value="F:ADP binding"/>
    <property type="evidence" value="ECO:0007669"/>
    <property type="project" value="InterPro"/>
</dbReference>
<dbReference type="EMBL" id="LSRQ01007999">
    <property type="protein sequence ID" value="OAY64339.1"/>
    <property type="molecule type" value="Genomic_DNA"/>
</dbReference>
<evidence type="ECO:0000256" key="2">
    <source>
        <dbReference type="ARBA" id="ARBA00005028"/>
    </source>
</evidence>
<dbReference type="STRING" id="4615.A0A199UHX5"/>
<dbReference type="Gene3D" id="1.10.8.430">
    <property type="entry name" value="Helical domain of apoptotic protease-activating factors"/>
    <property type="match status" value="1"/>
</dbReference>
<dbReference type="SUPFAM" id="SSF52058">
    <property type="entry name" value="L domain-like"/>
    <property type="match status" value="1"/>
</dbReference>
<dbReference type="Pfam" id="PF00931">
    <property type="entry name" value="NB-ARC"/>
    <property type="match status" value="1"/>
</dbReference>
<dbReference type="InterPro" id="IPR002182">
    <property type="entry name" value="NB-ARC"/>
</dbReference>
<dbReference type="PRINTS" id="PR00364">
    <property type="entry name" value="DISEASERSIST"/>
</dbReference>
<evidence type="ECO:0000256" key="10">
    <source>
        <dbReference type="ARBA" id="ARBA00023152"/>
    </source>
</evidence>
<evidence type="ECO:0000259" key="16">
    <source>
        <dbReference type="Pfam" id="PF23598"/>
    </source>
</evidence>
<dbReference type="PANTHER" id="PTHR36766">
    <property type="entry name" value="PLANT BROAD-SPECTRUM MILDEW RESISTANCE PROTEIN RPW8"/>
    <property type="match status" value="1"/>
</dbReference>
<organism evidence="17 18">
    <name type="scientific">Ananas comosus</name>
    <name type="common">Pineapple</name>
    <name type="synonym">Ananas ananas</name>
    <dbReference type="NCBI Taxonomy" id="4615"/>
    <lineage>
        <taxon>Eukaryota</taxon>
        <taxon>Viridiplantae</taxon>
        <taxon>Streptophyta</taxon>
        <taxon>Embryophyta</taxon>
        <taxon>Tracheophyta</taxon>
        <taxon>Spermatophyta</taxon>
        <taxon>Magnoliopsida</taxon>
        <taxon>Liliopsida</taxon>
        <taxon>Poales</taxon>
        <taxon>Bromeliaceae</taxon>
        <taxon>Bromelioideae</taxon>
        <taxon>Ananas</taxon>
    </lineage>
</organism>
<comment type="catalytic activity">
    <reaction evidence="11">
        <text>D-fructose + ATP = D-fructose 6-phosphate + ADP + H(+)</text>
        <dbReference type="Rhea" id="RHEA:16125"/>
        <dbReference type="ChEBI" id="CHEBI:15378"/>
        <dbReference type="ChEBI" id="CHEBI:30616"/>
        <dbReference type="ChEBI" id="CHEBI:37721"/>
        <dbReference type="ChEBI" id="CHEBI:61527"/>
        <dbReference type="ChEBI" id="CHEBI:456216"/>
        <dbReference type="EC" id="2.7.1.1"/>
    </reaction>
    <physiologicalReaction direction="left-to-right" evidence="11">
        <dbReference type="Rhea" id="RHEA:16126"/>
    </physiologicalReaction>
</comment>
<dbReference type="GO" id="GO:0019318">
    <property type="term" value="P:hexose metabolic process"/>
    <property type="evidence" value="ECO:0007669"/>
    <property type="project" value="UniProtKB-UniPathway"/>
</dbReference>
<dbReference type="Proteomes" id="UP000092600">
    <property type="component" value="Unassembled WGS sequence"/>
</dbReference>
<dbReference type="Pfam" id="PF23598">
    <property type="entry name" value="LRR_14"/>
    <property type="match status" value="1"/>
</dbReference>
<evidence type="ECO:0000256" key="6">
    <source>
        <dbReference type="ARBA" id="ARBA00022737"/>
    </source>
</evidence>
<dbReference type="GO" id="GO:0001678">
    <property type="term" value="P:intracellular glucose homeostasis"/>
    <property type="evidence" value="ECO:0007669"/>
    <property type="project" value="InterPro"/>
</dbReference>
<comment type="caution">
    <text evidence="17">The sequence shown here is derived from an EMBL/GenBank/DDBJ whole genome shotgun (WGS) entry which is preliminary data.</text>
</comment>
<dbReference type="InterPro" id="IPR022673">
    <property type="entry name" value="Hexokinase_C"/>
</dbReference>
<evidence type="ECO:0000313" key="17">
    <source>
        <dbReference type="EMBL" id="OAY64339.1"/>
    </source>
</evidence>
<evidence type="ECO:0000313" key="18">
    <source>
        <dbReference type="Proteomes" id="UP000092600"/>
    </source>
</evidence>
<dbReference type="Pfam" id="PF03727">
    <property type="entry name" value="Hexokinase_2"/>
    <property type="match status" value="1"/>
</dbReference>
<dbReference type="SUPFAM" id="SSF52540">
    <property type="entry name" value="P-loop containing nucleoside triphosphate hydrolases"/>
    <property type="match status" value="1"/>
</dbReference>
<dbReference type="InterPro" id="IPR027417">
    <property type="entry name" value="P-loop_NTPase"/>
</dbReference>
<dbReference type="Gene3D" id="3.40.50.300">
    <property type="entry name" value="P-loop containing nucleotide triphosphate hydrolases"/>
    <property type="match status" value="1"/>
</dbReference>
<gene>
    <name evidence="17" type="ORF">ACMD2_06955</name>
</gene>
<evidence type="ECO:0000256" key="5">
    <source>
        <dbReference type="ARBA" id="ARBA00022614"/>
    </source>
</evidence>
<keyword evidence="6" id="KW-0677">Repeat</keyword>
<dbReference type="EC" id="2.7.1.1" evidence="4"/>
<dbReference type="PROSITE" id="PS51748">
    <property type="entry name" value="HEXOKINASE_2"/>
    <property type="match status" value="1"/>
</dbReference>
<dbReference type="InterPro" id="IPR055414">
    <property type="entry name" value="LRR_R13L4/SHOC2-like"/>
</dbReference>
<dbReference type="InterPro" id="IPR058922">
    <property type="entry name" value="WHD_DRP"/>
</dbReference>
<dbReference type="GO" id="GO:0004396">
    <property type="term" value="F:hexokinase activity"/>
    <property type="evidence" value="ECO:0007669"/>
    <property type="project" value="UniProtKB-EC"/>
</dbReference>
<dbReference type="Gene3D" id="3.80.10.10">
    <property type="entry name" value="Ribonuclease Inhibitor"/>
    <property type="match status" value="1"/>
</dbReference>
<dbReference type="UniPathway" id="UPA00242"/>
<dbReference type="InterPro" id="IPR036388">
    <property type="entry name" value="WH-like_DNA-bd_sf"/>
</dbReference>
<feature type="domain" description="Disease resistance R13L4/SHOC-2-like LRR" evidence="16">
    <location>
        <begin position="784"/>
        <end position="1077"/>
    </location>
</feature>
<dbReference type="GO" id="GO:0005524">
    <property type="term" value="F:ATP binding"/>
    <property type="evidence" value="ECO:0007669"/>
    <property type="project" value="UniProtKB-KW"/>
</dbReference>